<evidence type="ECO:0000256" key="1">
    <source>
        <dbReference type="SAM" id="Phobius"/>
    </source>
</evidence>
<dbReference type="AlphaFoldDB" id="A0AAV4S561"/>
<accession>A0AAV4S561</accession>
<feature type="transmembrane region" description="Helical" evidence="1">
    <location>
        <begin position="51"/>
        <end position="70"/>
    </location>
</feature>
<keyword evidence="3" id="KW-1185">Reference proteome</keyword>
<keyword evidence="1" id="KW-0812">Transmembrane</keyword>
<dbReference type="EMBL" id="BPLQ01007351">
    <property type="protein sequence ID" value="GIY29648.1"/>
    <property type="molecule type" value="Genomic_DNA"/>
</dbReference>
<dbReference type="Proteomes" id="UP001054837">
    <property type="component" value="Unassembled WGS sequence"/>
</dbReference>
<reference evidence="2 3" key="1">
    <citation type="submission" date="2021-06" db="EMBL/GenBank/DDBJ databases">
        <title>Caerostris darwini draft genome.</title>
        <authorList>
            <person name="Kono N."/>
            <person name="Arakawa K."/>
        </authorList>
    </citation>
    <scope>NUCLEOTIDE SEQUENCE [LARGE SCALE GENOMIC DNA]</scope>
</reference>
<proteinExistence type="predicted"/>
<sequence>MLTLKKAVPGSWVFPDTCSSFQSWGSGGPRFLGPGIVSIKHGSLLYPRGSLWIMVTLGWALLVEFVILVFQQLQEDIELCAQTGVGPVVSLKMLESIFLYMWSSL</sequence>
<keyword evidence="1" id="KW-1133">Transmembrane helix</keyword>
<keyword evidence="1" id="KW-0472">Membrane</keyword>
<organism evidence="2 3">
    <name type="scientific">Caerostris darwini</name>
    <dbReference type="NCBI Taxonomy" id="1538125"/>
    <lineage>
        <taxon>Eukaryota</taxon>
        <taxon>Metazoa</taxon>
        <taxon>Ecdysozoa</taxon>
        <taxon>Arthropoda</taxon>
        <taxon>Chelicerata</taxon>
        <taxon>Arachnida</taxon>
        <taxon>Araneae</taxon>
        <taxon>Araneomorphae</taxon>
        <taxon>Entelegynae</taxon>
        <taxon>Araneoidea</taxon>
        <taxon>Araneidae</taxon>
        <taxon>Caerostris</taxon>
    </lineage>
</organism>
<gene>
    <name evidence="2" type="ORF">CDAR_228951</name>
</gene>
<evidence type="ECO:0000313" key="3">
    <source>
        <dbReference type="Proteomes" id="UP001054837"/>
    </source>
</evidence>
<protein>
    <submittedName>
        <fullName evidence="2">Uncharacterized protein</fullName>
    </submittedName>
</protein>
<evidence type="ECO:0000313" key="2">
    <source>
        <dbReference type="EMBL" id="GIY29648.1"/>
    </source>
</evidence>
<comment type="caution">
    <text evidence="2">The sequence shown here is derived from an EMBL/GenBank/DDBJ whole genome shotgun (WGS) entry which is preliminary data.</text>
</comment>
<name>A0AAV4S561_9ARAC</name>